<gene>
    <name evidence="1" type="ORF">LCGC14_2293960</name>
</gene>
<dbReference type="AlphaFoldDB" id="A0A0F9CQW8"/>
<proteinExistence type="predicted"/>
<name>A0A0F9CQW8_9ZZZZ</name>
<reference evidence="1" key="1">
    <citation type="journal article" date="2015" name="Nature">
        <title>Complex archaea that bridge the gap between prokaryotes and eukaryotes.</title>
        <authorList>
            <person name="Spang A."/>
            <person name="Saw J.H."/>
            <person name="Jorgensen S.L."/>
            <person name="Zaremba-Niedzwiedzka K."/>
            <person name="Martijn J."/>
            <person name="Lind A.E."/>
            <person name="van Eijk R."/>
            <person name="Schleper C."/>
            <person name="Guy L."/>
            <person name="Ettema T.J."/>
        </authorList>
    </citation>
    <scope>NUCLEOTIDE SEQUENCE</scope>
</reference>
<dbReference type="EMBL" id="LAZR01032194">
    <property type="protein sequence ID" value="KKL51594.1"/>
    <property type="molecule type" value="Genomic_DNA"/>
</dbReference>
<accession>A0A0F9CQW8</accession>
<comment type="caution">
    <text evidence="1">The sequence shown here is derived from an EMBL/GenBank/DDBJ whole genome shotgun (WGS) entry which is preliminary data.</text>
</comment>
<feature type="non-terminal residue" evidence="1">
    <location>
        <position position="1"/>
    </location>
</feature>
<sequence length="117" mass="13004">AGDVADVSVLDPADPCQGGRTRFGLEYYADTAYTTFKLRSRWQIDAWAKTYKAARDLGDAIRGDGAASALSRWSGTLDSTAVQDIFLENELPLSEPGVGEEDMLYRNTQDYMVHYKE</sequence>
<organism evidence="1">
    <name type="scientific">marine sediment metagenome</name>
    <dbReference type="NCBI Taxonomy" id="412755"/>
    <lineage>
        <taxon>unclassified sequences</taxon>
        <taxon>metagenomes</taxon>
        <taxon>ecological metagenomes</taxon>
    </lineage>
</organism>
<protein>
    <submittedName>
        <fullName evidence="1">Uncharacterized protein</fullName>
    </submittedName>
</protein>
<evidence type="ECO:0000313" key="1">
    <source>
        <dbReference type="EMBL" id="KKL51594.1"/>
    </source>
</evidence>